<dbReference type="Proteomes" id="UP000664882">
    <property type="component" value="Unassembled WGS sequence"/>
</dbReference>
<dbReference type="RefSeq" id="WP_208006636.1">
    <property type="nucleotide sequence ID" value="NZ_JAGDFX010000026.1"/>
</dbReference>
<dbReference type="EMBL" id="JAGDFX010000026">
    <property type="protein sequence ID" value="MBO1520764.1"/>
    <property type="molecule type" value="Genomic_DNA"/>
</dbReference>
<keyword evidence="2" id="KW-1185">Reference proteome</keyword>
<accession>A0ABS3NJJ1</accession>
<evidence type="ECO:0008006" key="3">
    <source>
        <dbReference type="Google" id="ProtNLM"/>
    </source>
</evidence>
<proteinExistence type="predicted"/>
<sequence>MKKEWTRRLGLLTRKEMTEEIDFYITQYYHKVRQHTALGGLNPQPIFAAT</sequence>
<protein>
    <recommendedName>
        <fullName evidence="3">Integrase catalytic domain-containing protein</fullName>
    </recommendedName>
</protein>
<comment type="caution">
    <text evidence="1">The sequence shown here is derived from an EMBL/GenBank/DDBJ whole genome shotgun (WGS) entry which is preliminary data.</text>
</comment>
<evidence type="ECO:0000313" key="2">
    <source>
        <dbReference type="Proteomes" id="UP000664882"/>
    </source>
</evidence>
<evidence type="ECO:0000313" key="1">
    <source>
        <dbReference type="EMBL" id="MBO1520764.1"/>
    </source>
</evidence>
<name>A0ABS3NJJ1_9GAMM</name>
<reference evidence="1 2" key="1">
    <citation type="submission" date="2021-03" db="EMBL/GenBank/DDBJ databases">
        <title>Oceanisphaera sp. nov., isolated from the intestine.</title>
        <authorList>
            <person name="Zhao L.-H."/>
            <person name="Shi L.-F."/>
        </authorList>
    </citation>
    <scope>NUCLEOTIDE SEQUENCE [LARGE SCALE GENOMIC DNA]</scope>
    <source>
        <strain evidence="1 2">DM8</strain>
    </source>
</reference>
<organism evidence="1 2">
    <name type="scientific">Oceanisphaera pacifica</name>
    <dbReference type="NCBI Taxonomy" id="2818389"/>
    <lineage>
        <taxon>Bacteria</taxon>
        <taxon>Pseudomonadati</taxon>
        <taxon>Pseudomonadota</taxon>
        <taxon>Gammaproteobacteria</taxon>
        <taxon>Aeromonadales</taxon>
        <taxon>Aeromonadaceae</taxon>
        <taxon>Oceanisphaera</taxon>
    </lineage>
</organism>
<gene>
    <name evidence="1" type="ORF">J3U76_14215</name>
</gene>